<reference evidence="1" key="1">
    <citation type="journal article" date="2014" name="Front. Microbiol.">
        <title>High frequency of phylogenetically diverse reductive dehalogenase-homologous genes in deep subseafloor sedimentary metagenomes.</title>
        <authorList>
            <person name="Kawai M."/>
            <person name="Futagami T."/>
            <person name="Toyoda A."/>
            <person name="Takaki Y."/>
            <person name="Nishi S."/>
            <person name="Hori S."/>
            <person name="Arai W."/>
            <person name="Tsubouchi T."/>
            <person name="Morono Y."/>
            <person name="Uchiyama I."/>
            <person name="Ito T."/>
            <person name="Fujiyama A."/>
            <person name="Inagaki F."/>
            <person name="Takami H."/>
        </authorList>
    </citation>
    <scope>NUCLEOTIDE SEQUENCE</scope>
    <source>
        <strain evidence="1">Expedition CK06-06</strain>
    </source>
</reference>
<name>X1GFV6_9ZZZZ</name>
<protein>
    <submittedName>
        <fullName evidence="1">Uncharacterized protein</fullName>
    </submittedName>
</protein>
<comment type="caution">
    <text evidence="1">The sequence shown here is derived from an EMBL/GenBank/DDBJ whole genome shotgun (WGS) entry which is preliminary data.</text>
</comment>
<gene>
    <name evidence="1" type="ORF">S03H2_34483</name>
</gene>
<proteinExistence type="predicted"/>
<dbReference type="EMBL" id="BARU01021047">
    <property type="protein sequence ID" value="GAH56092.1"/>
    <property type="molecule type" value="Genomic_DNA"/>
</dbReference>
<evidence type="ECO:0000313" key="1">
    <source>
        <dbReference type="EMBL" id="GAH56092.1"/>
    </source>
</evidence>
<organism evidence="1">
    <name type="scientific">marine sediment metagenome</name>
    <dbReference type="NCBI Taxonomy" id="412755"/>
    <lineage>
        <taxon>unclassified sequences</taxon>
        <taxon>metagenomes</taxon>
        <taxon>ecological metagenomes</taxon>
    </lineage>
</organism>
<sequence length="104" mass="11818">MGANTITVYKENVRSIKCTVTGLVDLTDYTGTLTVKKKNEDTDIVITKEGDISDLVITFDLTSALTKVDPYEYVYFITIEKTDEEEILTKYTITEDIFKVKYSP</sequence>
<dbReference type="AlphaFoldDB" id="X1GFV6"/>
<accession>X1GFV6</accession>